<protein>
    <recommendedName>
        <fullName evidence="6">Clathrin/coatomer adaptor adaptin-like N-terminal domain-containing protein</fullName>
    </recommendedName>
</protein>
<dbReference type="Gene3D" id="1.25.10.10">
    <property type="entry name" value="Leucine-rich Repeat Variant"/>
    <property type="match status" value="1"/>
</dbReference>
<keyword evidence="4" id="KW-0653">Protein transport</keyword>
<gene>
    <name evidence="7" type="ORF">MNEG_16161</name>
</gene>
<dbReference type="AlphaFoldDB" id="A0A0D2LP73"/>
<dbReference type="InterPro" id="IPR026739">
    <property type="entry name" value="AP_beta"/>
</dbReference>
<keyword evidence="5" id="KW-0472">Membrane</keyword>
<name>A0A0D2LP73_9CHLO</name>
<evidence type="ECO:0000256" key="2">
    <source>
        <dbReference type="ARBA" id="ARBA00006613"/>
    </source>
</evidence>
<reference evidence="7 8" key="1">
    <citation type="journal article" date="2013" name="BMC Genomics">
        <title>Reconstruction of the lipid metabolism for the microalga Monoraphidium neglectum from its genome sequence reveals characteristics suitable for biofuel production.</title>
        <authorList>
            <person name="Bogen C."/>
            <person name="Al-Dilaimi A."/>
            <person name="Albersmeier A."/>
            <person name="Wichmann J."/>
            <person name="Grundmann M."/>
            <person name="Rupp O."/>
            <person name="Lauersen K.J."/>
            <person name="Blifernez-Klassen O."/>
            <person name="Kalinowski J."/>
            <person name="Goesmann A."/>
            <person name="Mussgnug J.H."/>
            <person name="Kruse O."/>
        </authorList>
    </citation>
    <scope>NUCLEOTIDE SEQUENCE [LARGE SCALE GENOMIC DNA]</scope>
    <source>
        <strain evidence="7 8">SAG 48.87</strain>
    </source>
</reference>
<dbReference type="InterPro" id="IPR016024">
    <property type="entry name" value="ARM-type_fold"/>
</dbReference>
<dbReference type="Proteomes" id="UP000054498">
    <property type="component" value="Unassembled WGS sequence"/>
</dbReference>
<dbReference type="OrthoDB" id="10254310at2759"/>
<dbReference type="InterPro" id="IPR002553">
    <property type="entry name" value="Clathrin/coatomer_adapt-like_N"/>
</dbReference>
<dbReference type="RefSeq" id="XP_013890821.1">
    <property type="nucleotide sequence ID" value="XM_014035367.1"/>
</dbReference>
<dbReference type="KEGG" id="mng:MNEG_16161"/>
<dbReference type="GO" id="GO:0006886">
    <property type="term" value="P:intracellular protein transport"/>
    <property type="evidence" value="ECO:0007669"/>
    <property type="project" value="InterPro"/>
</dbReference>
<comment type="subcellular location">
    <subcellularLocation>
        <location evidence="1">Endomembrane system</location>
    </subcellularLocation>
</comment>
<feature type="domain" description="Clathrin/coatomer adaptor adaptin-like N-terminal" evidence="6">
    <location>
        <begin position="1"/>
        <end position="112"/>
    </location>
</feature>
<keyword evidence="8" id="KW-1185">Reference proteome</keyword>
<accession>A0A0D2LP73</accession>
<dbReference type="GO" id="GO:0016192">
    <property type="term" value="P:vesicle-mediated transport"/>
    <property type="evidence" value="ECO:0007669"/>
    <property type="project" value="InterPro"/>
</dbReference>
<sequence length="141" mass="15340">MTLGMDMSGLFPMMISAANLSPDDVVLKKMLYLYITHYASTTPDLGLLTINQLQKDARDQDPTVRGLALRSLCSLRIPNLLEYVVGGGAGRRRRQPCVRGRALRCAVRLWDHRISSVEGSASALPAGRSLVAVGRCSLLQG</sequence>
<evidence type="ECO:0000256" key="1">
    <source>
        <dbReference type="ARBA" id="ARBA00004308"/>
    </source>
</evidence>
<dbReference type="PANTHER" id="PTHR11134">
    <property type="entry name" value="ADAPTOR COMPLEX SUBUNIT BETA FAMILY MEMBER"/>
    <property type="match status" value="1"/>
</dbReference>
<dbReference type="Pfam" id="PF01602">
    <property type="entry name" value="Adaptin_N"/>
    <property type="match status" value="1"/>
</dbReference>
<dbReference type="GeneID" id="25733894"/>
<comment type="similarity">
    <text evidence="2">Belongs to the adaptor complexes large subunit family.</text>
</comment>
<evidence type="ECO:0000256" key="3">
    <source>
        <dbReference type="ARBA" id="ARBA00022448"/>
    </source>
</evidence>
<evidence type="ECO:0000256" key="4">
    <source>
        <dbReference type="ARBA" id="ARBA00022927"/>
    </source>
</evidence>
<evidence type="ECO:0000256" key="5">
    <source>
        <dbReference type="ARBA" id="ARBA00023136"/>
    </source>
</evidence>
<proteinExistence type="inferred from homology"/>
<dbReference type="GO" id="GO:0012505">
    <property type="term" value="C:endomembrane system"/>
    <property type="evidence" value="ECO:0007669"/>
    <property type="project" value="UniProtKB-SubCell"/>
</dbReference>
<dbReference type="InterPro" id="IPR011989">
    <property type="entry name" value="ARM-like"/>
</dbReference>
<evidence type="ECO:0000259" key="6">
    <source>
        <dbReference type="Pfam" id="PF01602"/>
    </source>
</evidence>
<dbReference type="SUPFAM" id="SSF48371">
    <property type="entry name" value="ARM repeat"/>
    <property type="match status" value="1"/>
</dbReference>
<evidence type="ECO:0000313" key="8">
    <source>
        <dbReference type="Proteomes" id="UP000054498"/>
    </source>
</evidence>
<dbReference type="EMBL" id="KK106276">
    <property type="protein sequence ID" value="KIY91801.1"/>
    <property type="molecule type" value="Genomic_DNA"/>
</dbReference>
<dbReference type="GO" id="GO:0030117">
    <property type="term" value="C:membrane coat"/>
    <property type="evidence" value="ECO:0007669"/>
    <property type="project" value="InterPro"/>
</dbReference>
<keyword evidence="3" id="KW-0813">Transport</keyword>
<evidence type="ECO:0000313" key="7">
    <source>
        <dbReference type="EMBL" id="KIY91801.1"/>
    </source>
</evidence>
<organism evidence="7 8">
    <name type="scientific">Monoraphidium neglectum</name>
    <dbReference type="NCBI Taxonomy" id="145388"/>
    <lineage>
        <taxon>Eukaryota</taxon>
        <taxon>Viridiplantae</taxon>
        <taxon>Chlorophyta</taxon>
        <taxon>core chlorophytes</taxon>
        <taxon>Chlorophyceae</taxon>
        <taxon>CS clade</taxon>
        <taxon>Sphaeropleales</taxon>
        <taxon>Selenastraceae</taxon>
        <taxon>Monoraphidium</taxon>
    </lineage>
</organism>
<dbReference type="STRING" id="145388.A0A0D2LP73"/>